<dbReference type="Pfam" id="PF00535">
    <property type="entry name" value="Glycos_transf_2"/>
    <property type="match status" value="1"/>
</dbReference>
<name>A0ABV3Z941_9BACT</name>
<accession>A0ABV3Z941</accession>
<dbReference type="EMBL" id="JAULBC010000001">
    <property type="protein sequence ID" value="MEX6686382.1"/>
    <property type="molecule type" value="Genomic_DNA"/>
</dbReference>
<keyword evidence="3 5" id="KW-0808">Transferase</keyword>
<evidence type="ECO:0000256" key="3">
    <source>
        <dbReference type="ARBA" id="ARBA00022679"/>
    </source>
</evidence>
<dbReference type="PANTHER" id="PTHR43685">
    <property type="entry name" value="GLYCOSYLTRANSFERASE"/>
    <property type="match status" value="1"/>
</dbReference>
<dbReference type="PANTHER" id="PTHR43685:SF5">
    <property type="entry name" value="GLYCOSYLTRANSFERASE EPSE-RELATED"/>
    <property type="match status" value="1"/>
</dbReference>
<comment type="caution">
    <text evidence="5">The sequence shown here is derived from an EMBL/GenBank/DDBJ whole genome shotgun (WGS) entry which is preliminary data.</text>
</comment>
<dbReference type="InterPro" id="IPR001173">
    <property type="entry name" value="Glyco_trans_2-like"/>
</dbReference>
<dbReference type="InterPro" id="IPR029044">
    <property type="entry name" value="Nucleotide-diphossugar_trans"/>
</dbReference>
<dbReference type="EC" id="2.4.-.-" evidence="5"/>
<evidence type="ECO:0000256" key="1">
    <source>
        <dbReference type="ARBA" id="ARBA00006739"/>
    </source>
</evidence>
<evidence type="ECO:0000313" key="6">
    <source>
        <dbReference type="Proteomes" id="UP001560573"/>
    </source>
</evidence>
<sequence>MERPGVTVLMPAYNAGCYIAEAIESVLCQTMKNFELLIINDGSTDNTEEVIRSLDDSRITVISQKHKGVAQALNAGLHHAKGEYIARFDADDICFPERLEKQKHFLDVNPDYVITGGDAVYISEMGDYLCHYTCPSHDDEQLKASLLTICPFIHSSVMYRKAVVMLCGGYNELAHNMEDHLLWVQLSRKGKFCNFAEPLIKVRFNPASVTIDERWRGKYFRSLKYDILKKGFITESEGYALWNIIHRQDNQKIKKGAYYALCGKKYLINNHQPKNARVYIKKAIKISPLRLDNYALLVASFFPPALIKWLHQKIN</sequence>
<dbReference type="Proteomes" id="UP001560573">
    <property type="component" value="Unassembled WGS sequence"/>
</dbReference>
<keyword evidence="2 5" id="KW-0328">Glycosyltransferase</keyword>
<dbReference type="Gene3D" id="3.90.550.10">
    <property type="entry name" value="Spore Coat Polysaccharide Biosynthesis Protein SpsA, Chain A"/>
    <property type="match status" value="1"/>
</dbReference>
<dbReference type="RefSeq" id="WP_369327779.1">
    <property type="nucleotide sequence ID" value="NZ_JAULBC010000001.1"/>
</dbReference>
<evidence type="ECO:0000313" key="5">
    <source>
        <dbReference type="EMBL" id="MEX6686382.1"/>
    </source>
</evidence>
<evidence type="ECO:0000259" key="4">
    <source>
        <dbReference type="Pfam" id="PF00535"/>
    </source>
</evidence>
<reference evidence="5 6" key="1">
    <citation type="submission" date="2023-07" db="EMBL/GenBank/DDBJ databases">
        <authorList>
            <person name="Lian W.-H."/>
        </authorList>
    </citation>
    <scope>NUCLEOTIDE SEQUENCE [LARGE SCALE GENOMIC DNA]</scope>
    <source>
        <strain evidence="5 6">SYSU DXS3180</strain>
    </source>
</reference>
<feature type="domain" description="Glycosyltransferase 2-like" evidence="4">
    <location>
        <begin position="7"/>
        <end position="160"/>
    </location>
</feature>
<protein>
    <submittedName>
        <fullName evidence="5">Glycosyltransferase</fullName>
        <ecNumber evidence="5">2.4.-.-</ecNumber>
    </submittedName>
</protein>
<keyword evidence="6" id="KW-1185">Reference proteome</keyword>
<comment type="similarity">
    <text evidence="1">Belongs to the glycosyltransferase 2 family.</text>
</comment>
<organism evidence="5 6">
    <name type="scientific">Danxiaibacter flavus</name>
    <dbReference type="NCBI Taxonomy" id="3049108"/>
    <lineage>
        <taxon>Bacteria</taxon>
        <taxon>Pseudomonadati</taxon>
        <taxon>Bacteroidota</taxon>
        <taxon>Chitinophagia</taxon>
        <taxon>Chitinophagales</taxon>
        <taxon>Chitinophagaceae</taxon>
        <taxon>Danxiaibacter</taxon>
    </lineage>
</organism>
<gene>
    <name evidence="5" type="ORF">QTN47_02695</name>
</gene>
<proteinExistence type="inferred from homology"/>
<dbReference type="InterPro" id="IPR050834">
    <property type="entry name" value="Glycosyltransf_2"/>
</dbReference>
<evidence type="ECO:0000256" key="2">
    <source>
        <dbReference type="ARBA" id="ARBA00022676"/>
    </source>
</evidence>
<dbReference type="SUPFAM" id="SSF53448">
    <property type="entry name" value="Nucleotide-diphospho-sugar transferases"/>
    <property type="match status" value="1"/>
</dbReference>
<dbReference type="GO" id="GO:0016757">
    <property type="term" value="F:glycosyltransferase activity"/>
    <property type="evidence" value="ECO:0007669"/>
    <property type="project" value="UniProtKB-KW"/>
</dbReference>